<sequence length="383" mass="43421">MILKKITLLFLSLIWFCCKEKKEESLPFENTVDKVSIEYAKGFSIEKQANGLTTLKISSPWPNAKDRFTYALVPKEKMAFINLNKNEYDAIVTVPVEKVIVTSTTHIPALEALNVLDKLVGFPNTKFISSKAARKKINEGKLIEIGNNESINTEMVLSLSPEVVIGFGINAQNKAYETIQRSNIPVVYNGDWTEQTPLGKAEWIKFFAPFFEKEKEAEVIFEKIEASYNSVKELAKKTKIKPSVMSGALYKDVWYLPGGDSWAAQFLKDANVNYLWGEAAGTGSLSLSWESVLQKAKEADFWIAPAQFITYDDMKKASQHYQQFDAFTQKKVYTFANTKGETGGILYYELGPQRPDLVLKDLIHILHPEILPQHTLFFFKPLE</sequence>
<dbReference type="InterPro" id="IPR002491">
    <property type="entry name" value="ABC_transptr_periplasmic_BD"/>
</dbReference>
<gene>
    <name evidence="2" type="ORF">HYG79_00665</name>
</gene>
<accession>A0A7H9AVI5</accession>
<dbReference type="GO" id="GO:0071281">
    <property type="term" value="P:cellular response to iron ion"/>
    <property type="evidence" value="ECO:0007669"/>
    <property type="project" value="TreeGrafter"/>
</dbReference>
<dbReference type="SUPFAM" id="SSF53807">
    <property type="entry name" value="Helical backbone' metal receptor"/>
    <property type="match status" value="1"/>
</dbReference>
<proteinExistence type="predicted"/>
<evidence type="ECO:0000313" key="3">
    <source>
        <dbReference type="Proteomes" id="UP000509302"/>
    </source>
</evidence>
<evidence type="ECO:0000313" key="2">
    <source>
        <dbReference type="EMBL" id="QLG47172.1"/>
    </source>
</evidence>
<dbReference type="KEGG" id="cagg:HYG79_00665"/>
<evidence type="ECO:0000259" key="1">
    <source>
        <dbReference type="PROSITE" id="PS50983"/>
    </source>
</evidence>
<dbReference type="PROSITE" id="PS50983">
    <property type="entry name" value="FE_B12_PBP"/>
    <property type="match status" value="1"/>
</dbReference>
<feature type="domain" description="Fe/B12 periplasmic-binding" evidence="1">
    <location>
        <begin position="98"/>
        <end position="370"/>
    </location>
</feature>
<dbReference type="InterPro" id="IPR050902">
    <property type="entry name" value="ABC_Transporter_SBP"/>
</dbReference>
<dbReference type="Gene3D" id="3.40.50.1980">
    <property type="entry name" value="Nitrogenase molybdenum iron protein domain"/>
    <property type="match status" value="2"/>
</dbReference>
<dbReference type="Proteomes" id="UP000509302">
    <property type="component" value="Chromosome"/>
</dbReference>
<dbReference type="EMBL" id="CP058595">
    <property type="protein sequence ID" value="QLG47172.1"/>
    <property type="molecule type" value="Genomic_DNA"/>
</dbReference>
<dbReference type="AlphaFoldDB" id="A0A7H9AVI5"/>
<protein>
    <submittedName>
        <fullName evidence="2">ABC transporter substrate-binding protein</fullName>
    </submittedName>
</protein>
<organism evidence="2 3">
    <name type="scientific">Costertonia aggregata</name>
    <dbReference type="NCBI Taxonomy" id="343403"/>
    <lineage>
        <taxon>Bacteria</taxon>
        <taxon>Pseudomonadati</taxon>
        <taxon>Bacteroidota</taxon>
        <taxon>Flavobacteriia</taxon>
        <taxon>Flavobacteriales</taxon>
        <taxon>Flavobacteriaceae</taxon>
        <taxon>Costertonia</taxon>
    </lineage>
</organism>
<reference evidence="2 3" key="1">
    <citation type="journal article" date="2006" name="Int. J. Syst. Evol. Microbiol.">
        <title>Costertonia aggregata gen. nov., sp. nov., a mesophilic marine bacterium of the family Flavobacteriaceae, isolated from a mature biofilm.</title>
        <authorList>
            <person name="Kwon K.K."/>
            <person name="Lee Y.K."/>
            <person name="Lee H.K."/>
        </authorList>
    </citation>
    <scope>NUCLEOTIDE SEQUENCE [LARGE SCALE GENOMIC DNA]</scope>
    <source>
        <strain evidence="2 3">KCCM 42265</strain>
    </source>
</reference>
<dbReference type="PANTHER" id="PTHR30535:SF34">
    <property type="entry name" value="MOLYBDATE-BINDING PROTEIN MOLA"/>
    <property type="match status" value="1"/>
</dbReference>
<keyword evidence="3" id="KW-1185">Reference proteome</keyword>
<name>A0A7H9AVI5_9FLAO</name>
<dbReference type="Pfam" id="PF01497">
    <property type="entry name" value="Peripla_BP_2"/>
    <property type="match status" value="1"/>
</dbReference>
<dbReference type="PANTHER" id="PTHR30535">
    <property type="entry name" value="VITAMIN B12-BINDING PROTEIN"/>
    <property type="match status" value="1"/>
</dbReference>